<gene>
    <name evidence="2" type="ORF">KC01_LOCUS14819</name>
    <name evidence="3" type="ORF">KC01_LOCUS22877</name>
</gene>
<reference evidence="2 4" key="1">
    <citation type="submission" date="2024-04" db="EMBL/GenBank/DDBJ databases">
        <authorList>
            <person name="Waldvogel A.-M."/>
            <person name="Schoenle A."/>
        </authorList>
    </citation>
    <scope>NUCLEOTIDE SEQUENCE [LARGE SCALE GENOMIC DNA]</scope>
</reference>
<evidence type="ECO:0000313" key="2">
    <source>
        <dbReference type="EMBL" id="CAL1584483.1"/>
    </source>
</evidence>
<dbReference type="EMBL" id="OZ035824">
    <property type="protein sequence ID" value="CAL1593861.1"/>
    <property type="molecule type" value="Genomic_DNA"/>
</dbReference>
<evidence type="ECO:0000256" key="1">
    <source>
        <dbReference type="SAM" id="Phobius"/>
    </source>
</evidence>
<evidence type="ECO:0000313" key="4">
    <source>
        <dbReference type="Proteomes" id="UP001497482"/>
    </source>
</evidence>
<dbReference type="Proteomes" id="UP001497482">
    <property type="component" value="Chromosome 16"/>
</dbReference>
<feature type="transmembrane region" description="Helical" evidence="1">
    <location>
        <begin position="12"/>
        <end position="30"/>
    </location>
</feature>
<dbReference type="AlphaFoldDB" id="A0AAV2K7Q0"/>
<keyword evidence="1" id="KW-0472">Membrane</keyword>
<keyword evidence="1" id="KW-0812">Transmembrane</keyword>
<name>A0AAV2K7Q0_KNICA</name>
<dbReference type="Proteomes" id="UP001497482">
    <property type="component" value="Chromosome 2"/>
</dbReference>
<sequence length="98" mass="10107">MVEMEEVVEGFVVLWGCFGVVVGGGVVWVGGVGGGLVWGLVLLVFVLGGGGLVRMGGCWGVGVWGRLCLWFVGWGGGGSLLLMFGLWGWMGMGGVVML</sequence>
<proteinExistence type="predicted"/>
<feature type="transmembrane region" description="Helical" evidence="1">
    <location>
        <begin position="36"/>
        <end position="55"/>
    </location>
</feature>
<protein>
    <recommendedName>
        <fullName evidence="5">NADH dehydrogenase subunit 6</fullName>
    </recommendedName>
</protein>
<keyword evidence="1" id="KW-1133">Transmembrane helix</keyword>
<dbReference type="EMBL" id="OZ035838">
    <property type="protein sequence ID" value="CAL1584483.1"/>
    <property type="molecule type" value="Genomic_DNA"/>
</dbReference>
<organism evidence="2 4">
    <name type="scientific">Knipowitschia caucasica</name>
    <name type="common">Caucasian dwarf goby</name>
    <name type="synonym">Pomatoschistus caucasicus</name>
    <dbReference type="NCBI Taxonomy" id="637954"/>
    <lineage>
        <taxon>Eukaryota</taxon>
        <taxon>Metazoa</taxon>
        <taxon>Chordata</taxon>
        <taxon>Craniata</taxon>
        <taxon>Vertebrata</taxon>
        <taxon>Euteleostomi</taxon>
        <taxon>Actinopterygii</taxon>
        <taxon>Neopterygii</taxon>
        <taxon>Teleostei</taxon>
        <taxon>Neoteleostei</taxon>
        <taxon>Acanthomorphata</taxon>
        <taxon>Gobiaria</taxon>
        <taxon>Gobiiformes</taxon>
        <taxon>Gobioidei</taxon>
        <taxon>Gobiidae</taxon>
        <taxon>Gobiinae</taxon>
        <taxon>Knipowitschia</taxon>
    </lineage>
</organism>
<accession>A0AAV2K7Q0</accession>
<feature type="transmembrane region" description="Helical" evidence="1">
    <location>
        <begin position="67"/>
        <end position="90"/>
    </location>
</feature>
<evidence type="ECO:0000313" key="3">
    <source>
        <dbReference type="EMBL" id="CAL1593861.1"/>
    </source>
</evidence>
<evidence type="ECO:0008006" key="5">
    <source>
        <dbReference type="Google" id="ProtNLM"/>
    </source>
</evidence>
<keyword evidence="4" id="KW-1185">Reference proteome</keyword>